<feature type="compositionally biased region" description="Basic and acidic residues" evidence="1">
    <location>
        <begin position="379"/>
        <end position="390"/>
    </location>
</feature>
<dbReference type="PANTHER" id="PTHR38117">
    <property type="entry name" value="NACHT AND WD40 DOMAIN PROTEIN"/>
    <property type="match status" value="1"/>
</dbReference>
<dbReference type="EMBL" id="JAXOVC010000003">
    <property type="protein sequence ID" value="KAK4504166.1"/>
    <property type="molecule type" value="Genomic_DNA"/>
</dbReference>
<dbReference type="PANTHER" id="PTHR38117:SF1">
    <property type="entry name" value="DUF3074 DOMAIN-CONTAINING PROTEIN"/>
    <property type="match status" value="1"/>
</dbReference>
<sequence>MSRRSFVTNITPLPASISRDAAVAHLHDHHAMIELNPLVLRHEITDPPSNAAPDEARDAIWYEITDQINYLPGGAVKGEVVYKACFYNLPRGLQTHVFAPGGVDIKSKWSVGGSMPGEPREPAELGVNVPRDGLYIKEEVDLRCNVLMSNFVKRNLKKSHLVVADKIVERAEQLSGQSLKKKSLWERPTSRTVERDAGFETEQFSRAASSSSNAGPSWPQQPEIHYSYPPHCACEGTMHQPSCSFFHPDDVTQEDVFRRVQQNKPKPYYAISLPSDSSYSQQSSTAASPDVDDRYPRELVGSPARDRCLCTGGLHEEGCPAYPGLRTPAFPSPLTMPNSPATSIQQSPAAFYGFPSLSPDAAVRNGRPSDVPELAGHSRSAEESPLDRDMMPAPLRSSQAGGSRQNVRPVELG</sequence>
<feature type="region of interest" description="Disordered" evidence="1">
    <location>
        <begin position="268"/>
        <end position="298"/>
    </location>
</feature>
<dbReference type="Proteomes" id="UP001305779">
    <property type="component" value="Unassembled WGS sequence"/>
</dbReference>
<feature type="compositionally biased region" description="Basic and acidic residues" evidence="1">
    <location>
        <begin position="186"/>
        <end position="198"/>
    </location>
</feature>
<accession>A0ABR0ERE2</accession>
<proteinExistence type="predicted"/>
<feature type="compositionally biased region" description="Polar residues" evidence="1">
    <location>
        <begin position="396"/>
        <end position="406"/>
    </location>
</feature>
<feature type="region of interest" description="Disordered" evidence="1">
    <location>
        <begin position="358"/>
        <end position="413"/>
    </location>
</feature>
<evidence type="ECO:0000313" key="4">
    <source>
        <dbReference type="Proteomes" id="UP001305779"/>
    </source>
</evidence>
<comment type="caution">
    <text evidence="3">The sequence shown here is derived from an EMBL/GenBank/DDBJ whole genome shotgun (WGS) entry which is preliminary data.</text>
</comment>
<organism evidence="3 4">
    <name type="scientific">Zasmidium cellare</name>
    <name type="common">Wine cellar mold</name>
    <name type="synonym">Racodium cellare</name>
    <dbReference type="NCBI Taxonomy" id="395010"/>
    <lineage>
        <taxon>Eukaryota</taxon>
        <taxon>Fungi</taxon>
        <taxon>Dikarya</taxon>
        <taxon>Ascomycota</taxon>
        <taxon>Pezizomycotina</taxon>
        <taxon>Dothideomycetes</taxon>
        <taxon>Dothideomycetidae</taxon>
        <taxon>Mycosphaerellales</taxon>
        <taxon>Mycosphaerellaceae</taxon>
        <taxon>Zasmidium</taxon>
    </lineage>
</organism>
<gene>
    <name evidence="3" type="ORF">PRZ48_005082</name>
</gene>
<feature type="region of interest" description="Disordered" evidence="1">
    <location>
        <begin position="186"/>
        <end position="222"/>
    </location>
</feature>
<reference evidence="3 4" key="1">
    <citation type="journal article" date="2023" name="G3 (Bethesda)">
        <title>A chromosome-level genome assembly of Zasmidium syzygii isolated from banana leaves.</title>
        <authorList>
            <person name="van Westerhoven A.C."/>
            <person name="Mehrabi R."/>
            <person name="Talebi R."/>
            <person name="Steentjes M.B.F."/>
            <person name="Corcolon B."/>
            <person name="Chong P.A."/>
            <person name="Kema G.H.J."/>
            <person name="Seidl M.F."/>
        </authorList>
    </citation>
    <scope>NUCLEOTIDE SEQUENCE [LARGE SCALE GENOMIC DNA]</scope>
    <source>
        <strain evidence="3 4">P124</strain>
    </source>
</reference>
<evidence type="ECO:0000256" key="1">
    <source>
        <dbReference type="SAM" id="MobiDB-lite"/>
    </source>
</evidence>
<feature type="compositionally biased region" description="Polar residues" evidence="1">
    <location>
        <begin position="202"/>
        <end position="220"/>
    </location>
</feature>
<feature type="domain" description="DUF7053" evidence="2">
    <location>
        <begin position="3"/>
        <end position="173"/>
    </location>
</feature>
<name>A0ABR0ERE2_ZASCE</name>
<feature type="compositionally biased region" description="Low complexity" evidence="1">
    <location>
        <begin position="272"/>
        <end position="289"/>
    </location>
</feature>
<dbReference type="InterPro" id="IPR055481">
    <property type="entry name" value="DUF7053"/>
</dbReference>
<protein>
    <recommendedName>
        <fullName evidence="2">DUF7053 domain-containing protein</fullName>
    </recommendedName>
</protein>
<evidence type="ECO:0000313" key="3">
    <source>
        <dbReference type="EMBL" id="KAK4504166.1"/>
    </source>
</evidence>
<dbReference type="Pfam" id="PF23155">
    <property type="entry name" value="DUF7053"/>
    <property type="match status" value="1"/>
</dbReference>
<evidence type="ECO:0000259" key="2">
    <source>
        <dbReference type="Pfam" id="PF23155"/>
    </source>
</evidence>
<keyword evidence="4" id="KW-1185">Reference proteome</keyword>